<proteinExistence type="predicted"/>
<accession>A0A3P3FHI8</accession>
<protein>
    <submittedName>
        <fullName evidence="1">Uncharacterized protein</fullName>
    </submittedName>
</protein>
<dbReference type="Proteomes" id="UP000273786">
    <property type="component" value="Unassembled WGS sequence"/>
</dbReference>
<comment type="caution">
    <text evidence="1">The sequence shown here is derived from an EMBL/GenBank/DDBJ whole genome shotgun (WGS) entry which is preliminary data.</text>
</comment>
<dbReference type="EMBL" id="RQXT01000025">
    <property type="protein sequence ID" value="RRH98071.1"/>
    <property type="molecule type" value="Genomic_DNA"/>
</dbReference>
<evidence type="ECO:0000313" key="2">
    <source>
        <dbReference type="Proteomes" id="UP000273786"/>
    </source>
</evidence>
<gene>
    <name evidence="1" type="ORF">EH240_19945</name>
</gene>
<dbReference type="RefSeq" id="WP_125001702.1">
    <property type="nucleotide sequence ID" value="NZ_RQXT01000025.1"/>
</dbReference>
<name>A0A3P3FHI8_9HYPH</name>
<keyword evidence="2" id="KW-1185">Reference proteome</keyword>
<organism evidence="1 2">
    <name type="scientific">Mesorhizobium tamadayense</name>
    <dbReference type="NCBI Taxonomy" id="425306"/>
    <lineage>
        <taxon>Bacteria</taxon>
        <taxon>Pseudomonadati</taxon>
        <taxon>Pseudomonadota</taxon>
        <taxon>Alphaproteobacteria</taxon>
        <taxon>Hyphomicrobiales</taxon>
        <taxon>Phyllobacteriaceae</taxon>
        <taxon>Mesorhizobium</taxon>
    </lineage>
</organism>
<evidence type="ECO:0000313" key="1">
    <source>
        <dbReference type="EMBL" id="RRH98071.1"/>
    </source>
</evidence>
<sequence length="73" mass="8029">MTTQPTISITFSAFDFGCLRGLLSHEITNVERRMTVVGYPVAPGDKEMTDAYLRQLRSALATVEEVYDGIGST</sequence>
<reference evidence="1 2" key="1">
    <citation type="submission" date="2018-11" db="EMBL/GenBank/DDBJ databases">
        <title>the genome of Mesorhizobium tamadayense DSM 28320.</title>
        <authorList>
            <person name="Gao J."/>
        </authorList>
    </citation>
    <scope>NUCLEOTIDE SEQUENCE [LARGE SCALE GENOMIC DNA]</scope>
    <source>
        <strain evidence="1 2">DSM 28320</strain>
    </source>
</reference>
<dbReference type="AlphaFoldDB" id="A0A3P3FHI8"/>